<evidence type="ECO:0000256" key="1">
    <source>
        <dbReference type="SAM" id="Phobius"/>
    </source>
</evidence>
<sequence>MKARISLIITLLVFSSSPVLAQTAQPRPKPTEISAPSQPIKVTKPISDFTKNVETFDKSLTGIVFTVAKVVFGLVSILVLYRLLLLIVYRSSQLVIDNFSNASGADELNNVLTGLSQSARERLVREMKGVHSRVKEHIESTGPRTYQAPNKLQLPRTTPEQRLSEFLASLSEFTPDQIDPIVHILKVVFPPYGTRVTSILQSQGAYHNRLGITFEITDIEGRIASKLYTIWELDERSLTDGDKDCSPLQLKDRYRKLLRSATRWLATELSRREMIGTIPWMYFGNKQRNHYQGQINNFFGVYNSTSASTHGKFFYQLAIEDLLQAIELSPDWYQPYENLADTYSAQGRELQTEGIKLQRKAILQYEKALKLCPDDSIKRRIRVGKATAALLSGDKMMIQEAKQEISTIESWWNDASELNFRFLYNLASWYALTLSVFSSDIAHQKNFAVANALPKARRYLVYALTRDSDRTLWYWASKDPDLENIREGFADLEFFLLKKLNEIPDLPTLAGDQFAKPIEQVLKAINWL</sequence>
<evidence type="ECO:0000313" key="3">
    <source>
        <dbReference type="EMBL" id="MBW4668312.1"/>
    </source>
</evidence>
<dbReference type="AlphaFoldDB" id="A0A951QLP9"/>
<evidence type="ECO:0000313" key="4">
    <source>
        <dbReference type="Proteomes" id="UP000729701"/>
    </source>
</evidence>
<comment type="caution">
    <text evidence="3">The sequence shown here is derived from an EMBL/GenBank/DDBJ whole genome shotgun (WGS) entry which is preliminary data.</text>
</comment>
<feature type="transmembrane region" description="Helical" evidence="1">
    <location>
        <begin position="63"/>
        <end position="84"/>
    </location>
</feature>
<dbReference type="Gene3D" id="1.25.40.10">
    <property type="entry name" value="Tetratricopeptide repeat domain"/>
    <property type="match status" value="1"/>
</dbReference>
<feature type="chain" id="PRO_5037614326" evidence="2">
    <location>
        <begin position="22"/>
        <end position="528"/>
    </location>
</feature>
<dbReference type="InterPro" id="IPR011990">
    <property type="entry name" value="TPR-like_helical_dom_sf"/>
</dbReference>
<reference evidence="3" key="2">
    <citation type="journal article" date="2022" name="Microbiol. Resour. Announc.">
        <title>Metagenome Sequencing to Explore Phylogenomics of Terrestrial Cyanobacteria.</title>
        <authorList>
            <person name="Ward R.D."/>
            <person name="Stajich J.E."/>
            <person name="Johansen J.R."/>
            <person name="Huntemann M."/>
            <person name="Clum A."/>
            <person name="Foster B."/>
            <person name="Foster B."/>
            <person name="Roux S."/>
            <person name="Palaniappan K."/>
            <person name="Varghese N."/>
            <person name="Mukherjee S."/>
            <person name="Reddy T.B.K."/>
            <person name="Daum C."/>
            <person name="Copeland A."/>
            <person name="Chen I.A."/>
            <person name="Ivanova N.N."/>
            <person name="Kyrpides N.C."/>
            <person name="Shapiro N."/>
            <person name="Eloe-Fadrosh E.A."/>
            <person name="Pietrasiak N."/>
        </authorList>
    </citation>
    <scope>NUCLEOTIDE SEQUENCE</scope>
    <source>
        <strain evidence="3">GSE-NOS-MK-12-04C</strain>
    </source>
</reference>
<dbReference type="EMBL" id="JAHHGZ010000012">
    <property type="protein sequence ID" value="MBW4668312.1"/>
    <property type="molecule type" value="Genomic_DNA"/>
</dbReference>
<dbReference type="SUPFAM" id="SSF48452">
    <property type="entry name" value="TPR-like"/>
    <property type="match status" value="1"/>
</dbReference>
<keyword evidence="2" id="KW-0732">Signal</keyword>
<feature type="signal peptide" evidence="2">
    <location>
        <begin position="1"/>
        <end position="21"/>
    </location>
</feature>
<dbReference type="Proteomes" id="UP000729701">
    <property type="component" value="Unassembled WGS sequence"/>
</dbReference>
<evidence type="ECO:0000256" key="2">
    <source>
        <dbReference type="SAM" id="SignalP"/>
    </source>
</evidence>
<protein>
    <submittedName>
        <fullName evidence="3">Tetratricopeptide repeat protein</fullName>
    </submittedName>
</protein>
<proteinExistence type="predicted"/>
<keyword evidence="1" id="KW-0472">Membrane</keyword>
<name>A0A951QLP9_9CYAN</name>
<organism evidence="3 4">
    <name type="scientific">Cyanomargarita calcarea GSE-NOS-MK-12-04C</name>
    <dbReference type="NCBI Taxonomy" id="2839659"/>
    <lineage>
        <taxon>Bacteria</taxon>
        <taxon>Bacillati</taxon>
        <taxon>Cyanobacteriota</taxon>
        <taxon>Cyanophyceae</taxon>
        <taxon>Nostocales</taxon>
        <taxon>Cyanomargaritaceae</taxon>
        <taxon>Cyanomargarita</taxon>
    </lineage>
</organism>
<keyword evidence="1" id="KW-1133">Transmembrane helix</keyword>
<reference evidence="3" key="1">
    <citation type="submission" date="2021-05" db="EMBL/GenBank/DDBJ databases">
        <authorList>
            <person name="Pietrasiak N."/>
            <person name="Ward R."/>
            <person name="Stajich J.E."/>
            <person name="Kurbessoian T."/>
        </authorList>
    </citation>
    <scope>NUCLEOTIDE SEQUENCE</scope>
    <source>
        <strain evidence="3">GSE-NOS-MK-12-04C</strain>
    </source>
</reference>
<keyword evidence="1" id="KW-0812">Transmembrane</keyword>
<accession>A0A951QLP9</accession>
<gene>
    <name evidence="3" type="ORF">KME60_13025</name>
</gene>